<comment type="caution">
    <text evidence="5">The sequence shown here is derived from an EMBL/GenBank/DDBJ whole genome shotgun (WGS) entry which is preliminary data.</text>
</comment>
<keyword evidence="6" id="KW-1185">Reference proteome</keyword>
<evidence type="ECO:0000256" key="2">
    <source>
        <dbReference type="ARBA" id="ARBA00022448"/>
    </source>
</evidence>
<evidence type="ECO:0000313" key="5">
    <source>
        <dbReference type="EMBL" id="GEO80389.1"/>
    </source>
</evidence>
<dbReference type="CDD" id="cd13674">
    <property type="entry name" value="PBP2_TRAP_SBP_like_1"/>
    <property type="match status" value="1"/>
</dbReference>
<dbReference type="NCBIfam" id="TIGR00787">
    <property type="entry name" value="dctP"/>
    <property type="match status" value="1"/>
</dbReference>
<dbReference type="FunFam" id="3.40.190.170:FF:000001">
    <property type="entry name" value="TRAP dicarboxylate transporter, DctP subunit"/>
    <property type="match status" value="1"/>
</dbReference>
<dbReference type="Proteomes" id="UP000321567">
    <property type="component" value="Unassembled WGS sequence"/>
</dbReference>
<evidence type="ECO:0000256" key="4">
    <source>
        <dbReference type="SAM" id="SignalP"/>
    </source>
</evidence>
<keyword evidence="2" id="KW-0813">Transport</keyword>
<dbReference type="InterPro" id="IPR004682">
    <property type="entry name" value="TRAP_DctP"/>
</dbReference>
<feature type="signal peptide" evidence="4">
    <location>
        <begin position="1"/>
        <end position="23"/>
    </location>
</feature>
<dbReference type="NCBIfam" id="NF037995">
    <property type="entry name" value="TRAP_S1"/>
    <property type="match status" value="1"/>
</dbReference>
<protein>
    <submittedName>
        <fullName evidence="5">C4-dicarboxylate ABC transporter</fullName>
    </submittedName>
</protein>
<dbReference type="PIRSF" id="PIRSF006470">
    <property type="entry name" value="DctB"/>
    <property type="match status" value="1"/>
</dbReference>
<keyword evidence="3 4" id="KW-0732">Signal</keyword>
<dbReference type="GO" id="GO:0030288">
    <property type="term" value="C:outer membrane-bounded periplasmic space"/>
    <property type="evidence" value="ECO:0007669"/>
    <property type="project" value="InterPro"/>
</dbReference>
<accession>A0A512H4J6</accession>
<dbReference type="EMBL" id="BJZO01000008">
    <property type="protein sequence ID" value="GEO80389.1"/>
    <property type="molecule type" value="Genomic_DNA"/>
</dbReference>
<evidence type="ECO:0000313" key="6">
    <source>
        <dbReference type="Proteomes" id="UP000321567"/>
    </source>
</evidence>
<evidence type="ECO:0000256" key="1">
    <source>
        <dbReference type="ARBA" id="ARBA00009023"/>
    </source>
</evidence>
<reference evidence="5 6" key="1">
    <citation type="submission" date="2019-07" db="EMBL/GenBank/DDBJ databases">
        <title>Whole genome shotgun sequence of Rhodospirillum oryzae NBRC 107573.</title>
        <authorList>
            <person name="Hosoyama A."/>
            <person name="Uohara A."/>
            <person name="Ohji S."/>
            <person name="Ichikawa N."/>
        </authorList>
    </citation>
    <scope>NUCLEOTIDE SEQUENCE [LARGE SCALE GENOMIC DNA]</scope>
    <source>
        <strain evidence="5 6">NBRC 107573</strain>
    </source>
</reference>
<dbReference type="PANTHER" id="PTHR33376:SF7">
    <property type="entry name" value="C4-DICARBOXYLATE-BINDING PROTEIN DCTB"/>
    <property type="match status" value="1"/>
</dbReference>
<dbReference type="InterPro" id="IPR018389">
    <property type="entry name" value="DctP_fam"/>
</dbReference>
<comment type="similarity">
    <text evidence="1">Belongs to the bacterial solute-binding protein 7 family.</text>
</comment>
<feature type="chain" id="PRO_5022075599" evidence="4">
    <location>
        <begin position="24"/>
        <end position="331"/>
    </location>
</feature>
<dbReference type="GO" id="GO:0015740">
    <property type="term" value="P:C4-dicarboxylate transport"/>
    <property type="evidence" value="ECO:0007669"/>
    <property type="project" value="TreeGrafter"/>
</dbReference>
<dbReference type="GO" id="GO:0055085">
    <property type="term" value="P:transmembrane transport"/>
    <property type="evidence" value="ECO:0007669"/>
    <property type="project" value="InterPro"/>
</dbReference>
<dbReference type="AlphaFoldDB" id="A0A512H4J6"/>
<dbReference type="InterPro" id="IPR038404">
    <property type="entry name" value="TRAP_DctP_sf"/>
</dbReference>
<gene>
    <name evidence="5" type="primary">dctP</name>
    <name evidence="5" type="ORF">ROR02_05200</name>
</gene>
<dbReference type="Gene3D" id="3.40.190.170">
    <property type="entry name" value="Bacterial extracellular solute-binding protein, family 7"/>
    <property type="match status" value="1"/>
</dbReference>
<sequence>MKHLVRAVAAAALVVAAPVLAHAEPTIIKFAHVVAANTPKGLAADHFKTCAEAKLPGRVVVEVYPSSQLFDDDNVLEAMLLGDVQFAAPSLSKFNKYTRKLDIFDLPFLFDDLAAAERFQHSAAGQSLLTSMEDKGILGLGYWHNGMKQLSANTPLRVPADAAGKKFRVQPSDILTAQFDAVGALAVKKPFSEVFMLLQTKAIDGQENTWSNIYSQRYHEVQKYITETNHGLLDYLLVTSAEYWNGLPADMRTVLSGCLDEATGVNNKAAYDKSVGDKQKVIAAGTSEVLTLTPEEKAQWRDAMKPVWNKFKDVIGEDLIEAAVASNQSPQ</sequence>
<name>A0A512H4J6_9PROT</name>
<dbReference type="Pfam" id="PF03480">
    <property type="entry name" value="DctP"/>
    <property type="match status" value="1"/>
</dbReference>
<dbReference type="PANTHER" id="PTHR33376">
    <property type="match status" value="1"/>
</dbReference>
<evidence type="ECO:0000256" key="3">
    <source>
        <dbReference type="ARBA" id="ARBA00022729"/>
    </source>
</evidence>
<organism evidence="5 6">
    <name type="scientific">Pararhodospirillum oryzae</name>
    <dbReference type="NCBI Taxonomy" id="478448"/>
    <lineage>
        <taxon>Bacteria</taxon>
        <taxon>Pseudomonadati</taxon>
        <taxon>Pseudomonadota</taxon>
        <taxon>Alphaproteobacteria</taxon>
        <taxon>Rhodospirillales</taxon>
        <taxon>Rhodospirillaceae</taxon>
        <taxon>Pararhodospirillum</taxon>
    </lineage>
</organism>
<dbReference type="RefSeq" id="WP_147162441.1">
    <property type="nucleotide sequence ID" value="NZ_BJZO01000008.1"/>
</dbReference>
<dbReference type="OrthoDB" id="7375081at2"/>
<proteinExistence type="inferred from homology"/>